<dbReference type="PANTHER" id="PTHR30385:SF7">
    <property type="entry name" value="RNA POLYMERASE SIGMA FACTOR FLIA"/>
    <property type="match status" value="1"/>
</dbReference>
<dbReference type="AlphaFoldDB" id="A0AAU8HQ04"/>
<dbReference type="Gene3D" id="1.20.140.160">
    <property type="match status" value="1"/>
</dbReference>
<evidence type="ECO:0000259" key="5">
    <source>
        <dbReference type="PROSITE" id="PS00716"/>
    </source>
</evidence>
<protein>
    <submittedName>
        <fullName evidence="6">FliA/WhiG family RNA polymerase sigma factor</fullName>
    </submittedName>
</protein>
<dbReference type="PIRSF" id="PIRSF000770">
    <property type="entry name" value="RNA_pol_sigma-SigE/K"/>
    <property type="match status" value="1"/>
</dbReference>
<dbReference type="InterPro" id="IPR000943">
    <property type="entry name" value="RNA_pol_sigma70"/>
</dbReference>
<keyword evidence="1" id="KW-0805">Transcription regulation</keyword>
<dbReference type="GO" id="GO:0006352">
    <property type="term" value="P:DNA-templated transcription initiation"/>
    <property type="evidence" value="ECO:0007669"/>
    <property type="project" value="InterPro"/>
</dbReference>
<keyword evidence="4" id="KW-0804">Transcription</keyword>
<gene>
    <name evidence="6" type="ORF">PRVXH_001395</name>
</gene>
<name>A0AAU8HQ04_9FIRM</name>
<dbReference type="PROSITE" id="PS00716">
    <property type="entry name" value="SIGMA70_2"/>
    <property type="match status" value="1"/>
</dbReference>
<dbReference type="RefSeq" id="WP_353892071.1">
    <property type="nucleotide sequence ID" value="NZ_CP159485.1"/>
</dbReference>
<reference evidence="6" key="1">
    <citation type="journal article" date="2018" name="Antonie Van Leeuwenhoek">
        <title>Proteinivorax hydrogeniformans sp. nov., an anaerobic, haloalkaliphilic bacterium fermenting proteinaceous compounds with high hydrogen production.</title>
        <authorList>
            <person name="Boltyanskaya Y."/>
            <person name="Detkova E."/>
            <person name="Pimenov N."/>
            <person name="Kevbrin V."/>
        </authorList>
    </citation>
    <scope>NUCLEOTIDE SEQUENCE</scope>
    <source>
        <strain evidence="6">Z-710</strain>
    </source>
</reference>
<evidence type="ECO:0000256" key="1">
    <source>
        <dbReference type="ARBA" id="ARBA00023015"/>
    </source>
</evidence>
<feature type="domain" description="RNA polymerase sigma-70" evidence="5">
    <location>
        <begin position="213"/>
        <end position="239"/>
    </location>
</feature>
<evidence type="ECO:0000256" key="4">
    <source>
        <dbReference type="ARBA" id="ARBA00023163"/>
    </source>
</evidence>
<keyword evidence="2" id="KW-0731">Sigma factor</keyword>
<dbReference type="InterPro" id="IPR012845">
    <property type="entry name" value="RNA_pol_sigma_FliA_WhiG"/>
</dbReference>
<dbReference type="CDD" id="cd06171">
    <property type="entry name" value="Sigma70_r4"/>
    <property type="match status" value="1"/>
</dbReference>
<dbReference type="GO" id="GO:0016987">
    <property type="term" value="F:sigma factor activity"/>
    <property type="evidence" value="ECO:0007669"/>
    <property type="project" value="UniProtKB-KW"/>
</dbReference>
<dbReference type="PANTHER" id="PTHR30385">
    <property type="entry name" value="SIGMA FACTOR F FLAGELLAR"/>
    <property type="match status" value="1"/>
</dbReference>
<dbReference type="GO" id="GO:0003677">
    <property type="term" value="F:DNA binding"/>
    <property type="evidence" value="ECO:0007669"/>
    <property type="project" value="UniProtKB-KW"/>
</dbReference>
<keyword evidence="3" id="KW-0238">DNA-binding</keyword>
<dbReference type="InterPro" id="IPR007630">
    <property type="entry name" value="RNA_pol_sigma70_r4"/>
</dbReference>
<dbReference type="Gene3D" id="1.10.1740.10">
    <property type="match status" value="1"/>
</dbReference>
<dbReference type="InterPro" id="IPR013325">
    <property type="entry name" value="RNA_pol_sigma_r2"/>
</dbReference>
<evidence type="ECO:0000313" key="6">
    <source>
        <dbReference type="EMBL" id="XCI27493.1"/>
    </source>
</evidence>
<proteinExistence type="predicted"/>
<evidence type="ECO:0000256" key="3">
    <source>
        <dbReference type="ARBA" id="ARBA00023125"/>
    </source>
</evidence>
<dbReference type="PRINTS" id="PR00046">
    <property type="entry name" value="SIGMA70FCT"/>
</dbReference>
<dbReference type="InterPro" id="IPR014284">
    <property type="entry name" value="RNA_pol_sigma-70_dom"/>
</dbReference>
<accession>A0AAU8HQ04</accession>
<sequence>MEREQLWKSYKNGSVEAKNELLLNYISLVKFIVDRIWTGYRIGSFDKEDLTSLGIIGLIDAMEKFDPNLGVKFETYATPRVKGQIIDAIRKEQWLPKDILKGISELEDTIEQLSATNEPLTNEKISETMEISTEKVRKLTRYAGQKILLRLDTPISTQEGTIFLKDTIEDDKQLSPHSAFLLEQQQELLAKVLDKLSDREKLILNLYYNEELTFKEISEILKLSEARISQIHAKAVLRLRRLFTIAQKS</sequence>
<evidence type="ECO:0000256" key="2">
    <source>
        <dbReference type="ARBA" id="ARBA00023082"/>
    </source>
</evidence>
<dbReference type="NCBIfam" id="TIGR02937">
    <property type="entry name" value="sigma70-ECF"/>
    <property type="match status" value="2"/>
</dbReference>
<dbReference type="GO" id="GO:0003899">
    <property type="term" value="F:DNA-directed RNA polymerase activity"/>
    <property type="evidence" value="ECO:0007669"/>
    <property type="project" value="InterPro"/>
</dbReference>
<organism evidence="6">
    <name type="scientific">Proteinivorax hydrogeniformans</name>
    <dbReference type="NCBI Taxonomy" id="1826727"/>
    <lineage>
        <taxon>Bacteria</taxon>
        <taxon>Bacillati</taxon>
        <taxon>Bacillota</taxon>
        <taxon>Clostridia</taxon>
        <taxon>Eubacteriales</taxon>
        <taxon>Proteinivoracaceae</taxon>
        <taxon>Proteinivorax</taxon>
    </lineage>
</organism>
<dbReference type="SUPFAM" id="SSF88659">
    <property type="entry name" value="Sigma3 and sigma4 domains of RNA polymerase sigma factors"/>
    <property type="match status" value="2"/>
</dbReference>
<reference evidence="6" key="2">
    <citation type="submission" date="2024-06" db="EMBL/GenBank/DDBJ databases">
        <authorList>
            <person name="Petrova K.O."/>
            <person name="Toshchakov S.V."/>
            <person name="Boltjanskaja Y.V."/>
            <person name="Kevbrin V.V."/>
        </authorList>
    </citation>
    <scope>NUCLEOTIDE SEQUENCE</scope>
    <source>
        <strain evidence="6">Z-710</strain>
    </source>
</reference>
<dbReference type="Pfam" id="PF04545">
    <property type="entry name" value="Sigma70_r4"/>
    <property type="match status" value="1"/>
</dbReference>
<dbReference type="InterPro" id="IPR013324">
    <property type="entry name" value="RNA_pol_sigma_r3/r4-like"/>
</dbReference>
<dbReference type="EMBL" id="CP159485">
    <property type="protein sequence ID" value="XCI27493.1"/>
    <property type="molecule type" value="Genomic_DNA"/>
</dbReference>
<dbReference type="NCBIfam" id="TIGR02479">
    <property type="entry name" value="FliA_WhiG"/>
    <property type="match status" value="1"/>
</dbReference>
<dbReference type="InterPro" id="IPR007627">
    <property type="entry name" value="RNA_pol_sigma70_r2"/>
</dbReference>
<dbReference type="Pfam" id="PF04542">
    <property type="entry name" value="Sigma70_r2"/>
    <property type="match status" value="1"/>
</dbReference>
<dbReference type="SUPFAM" id="SSF88946">
    <property type="entry name" value="Sigma2 domain of RNA polymerase sigma factors"/>
    <property type="match status" value="1"/>
</dbReference>